<name>A0ABQ6N6B6_9STRA</name>
<evidence type="ECO:0000256" key="9">
    <source>
        <dbReference type="ARBA" id="ARBA00022989"/>
    </source>
</evidence>
<dbReference type="Pfam" id="PF16209">
    <property type="entry name" value="PhoLip_ATPase_N"/>
    <property type="match status" value="1"/>
</dbReference>
<dbReference type="InterPro" id="IPR023298">
    <property type="entry name" value="ATPase_P-typ_TM_dom_sf"/>
</dbReference>
<feature type="region of interest" description="Disordered" evidence="13">
    <location>
        <begin position="768"/>
        <end position="787"/>
    </location>
</feature>
<feature type="transmembrane region" description="Helical" evidence="12">
    <location>
        <begin position="62"/>
        <end position="81"/>
    </location>
</feature>
<gene>
    <name evidence="16" type="ORF">TeGR_g7721</name>
</gene>
<keyword evidence="7 12" id="KW-0460">Magnesium</keyword>
<dbReference type="Pfam" id="PF16212">
    <property type="entry name" value="PhoLip_ATPase_C"/>
    <property type="match status" value="1"/>
</dbReference>
<feature type="transmembrane region" description="Helical" evidence="12">
    <location>
        <begin position="968"/>
        <end position="988"/>
    </location>
</feature>
<dbReference type="InterPro" id="IPR032630">
    <property type="entry name" value="P_typ_ATPase_c"/>
</dbReference>
<feature type="compositionally biased region" description="Basic and acidic residues" evidence="13">
    <location>
        <begin position="1284"/>
        <end position="1302"/>
    </location>
</feature>
<dbReference type="Gene3D" id="2.70.150.10">
    <property type="entry name" value="Calcium-transporting ATPase, cytoplasmic transduction domain A"/>
    <property type="match status" value="1"/>
</dbReference>
<evidence type="ECO:0000256" key="3">
    <source>
        <dbReference type="ARBA" id="ARBA00022692"/>
    </source>
</evidence>
<evidence type="ECO:0000256" key="6">
    <source>
        <dbReference type="ARBA" id="ARBA00022840"/>
    </source>
</evidence>
<dbReference type="InterPro" id="IPR006539">
    <property type="entry name" value="P-type_ATPase_IV"/>
</dbReference>
<comment type="similarity">
    <text evidence="2 12">Belongs to the cation transport ATPase (P-type) (TC 3.A.3) family. Type IV subfamily.</text>
</comment>
<dbReference type="SFLD" id="SFLDS00003">
    <property type="entry name" value="Haloacid_Dehalogenase"/>
    <property type="match status" value="1"/>
</dbReference>
<evidence type="ECO:0000256" key="5">
    <source>
        <dbReference type="ARBA" id="ARBA00022741"/>
    </source>
</evidence>
<dbReference type="SUPFAM" id="SSF81660">
    <property type="entry name" value="Metal cation-transporting ATPase, ATP-binding domain N"/>
    <property type="match status" value="1"/>
</dbReference>
<dbReference type="SUPFAM" id="SSF81653">
    <property type="entry name" value="Calcium ATPase, transduction domain A"/>
    <property type="match status" value="1"/>
</dbReference>
<evidence type="ECO:0000313" key="16">
    <source>
        <dbReference type="EMBL" id="GMI41342.1"/>
    </source>
</evidence>
<keyword evidence="5 12" id="KW-0547">Nucleotide-binding</keyword>
<sequence length="1488" mass="165205">MGAFLFGSGPPPEWQVAAISTTPLTGDETKARKLFTDNSISTGKYNLLNFVPKCLMEQFQRLANIYFLFISVLMMIGTYTTLFESPLTPWTTLGPLSMVMSFSMVKEGLEDVKRHQSDKQINYSKTQVLDPSCTTEAKFVETYWRDVKVGDIVKVRNNEDIPADLVLLHSTEEQSAAYIETANIDGETNLKVRNAANTSADNKPGFSEPTDLLNKGACSVEYETPNPFIHTFTGTMTFMNKKTPLDQSNLLLRGATLRNTNFAIGACLYTGTSTKIMQNSRGSRLKIANIDVTVNTTVYLIMVAQCALSFLTLMGYILFDERKGDQLWYVCNAIAEVNLPANTTNFNNCEWESASDTYGYFFTFFILYNNFLPISLYITMEMANYAHAHFIDNDLEMYDEEQDVPAMARTSNLGSDLGQIEYIFSDKTGTLTQNVMRFQKCSVKGTSYSVLPEASSPGSPDKPAHSLNKAVGVSNSDAFHFAACLGLCHTIVIETDPDTGAVAYKAESPDEEALVSAARDFGFEFLGRTSATMTVKMASSPAQTYKLHALIPFDSARKRMSVVVETPGGKFVLYTKGADNIMLERAKAGFDPAVLNEHLSSYAQVGLRTLVLAKKDLSASFFKAWIKKWNDACAALGNRDELMAGVAAEVEKELDIVGATAIEDALQDDVANTIDDLMSCGIKLWVLTGDKMETAINIGYSCKLLKEDMTLIKLQMVDGDPDSVKAQLQRLVQHFGQVTNLRKNFREHFKDNMGRIKKRATTIFQRKPDLETGGEFDPDAKLDEEEEEDDVANETFLPEGLDLSQLESQHMALILDGPSLSHVLGDKHAERMLLQIACICKCVVACRVSPSQKALIVGLVRQNVHPQPMTLAIGDGANDVGMIQEAHVGVGISGKEGRQAVNSSDFAIAQFRFLRRLVVVHGRWNYRRLSKCILYSFYKNIVLTFMLFFFEFFAGFSGMSLFEDMVYSGYNFFLGMPPLLIGVFDRDMSSRTVLRFMKVYMSGREQMDLNIPTLTSWMTQGVIDAIIIFFMTYAVIGITSDGLYIFGTTCYSCLILSMMYRAASSTYSWNVVIFFFWFGSIILYAGIFIPIYSNWYAYAPQFYGVAAKMVANPSFWLIVVLVPTTVLLLDLTKKLWRSMHFATPIDHAMELDRGITWSLKEMIGVYQGDEETIRKMLDKKGGEQADDGMFKWWNAFSNRIPKFKFDRTKLRILNRNLDKQSMRDLGIVDTEADKEAMGHGFAFDHVGKDIGVGGRGSLYRGSLSDRMESVDAHRSPRASLVDEGGERKKGVGFASDDHTDTGRARVDSDPALFCYTDTVTSPSSQDVKFSLGYVPPASPSSARCSFSQHLDAVLLWVPNVSPSEPPQPQQLRAAELERAGAELEAAVQWLKAIKEVKGEEDCPPVYALYKAYEGYYNQREDEAWVETELRKKAVSLGLDGLVVSDGPRLADGVRELVQRGGDGAGKGGELGGRGGRGRVVGGGGCTIQ</sequence>
<accession>A0ABQ6N6B6</accession>
<dbReference type="InterPro" id="IPR032631">
    <property type="entry name" value="P-type_ATPase_N"/>
</dbReference>
<dbReference type="SUPFAM" id="SSF56784">
    <property type="entry name" value="HAD-like"/>
    <property type="match status" value="1"/>
</dbReference>
<evidence type="ECO:0000259" key="14">
    <source>
        <dbReference type="Pfam" id="PF16209"/>
    </source>
</evidence>
<dbReference type="EMBL" id="BRYB01002213">
    <property type="protein sequence ID" value="GMI41342.1"/>
    <property type="molecule type" value="Genomic_DNA"/>
</dbReference>
<keyword evidence="9 12" id="KW-1133">Transmembrane helix</keyword>
<evidence type="ECO:0000313" key="17">
    <source>
        <dbReference type="Proteomes" id="UP001165060"/>
    </source>
</evidence>
<dbReference type="InterPro" id="IPR036412">
    <property type="entry name" value="HAD-like_sf"/>
</dbReference>
<evidence type="ECO:0000256" key="8">
    <source>
        <dbReference type="ARBA" id="ARBA00022967"/>
    </source>
</evidence>
<feature type="compositionally biased region" description="Acidic residues" evidence="13">
    <location>
        <begin position="772"/>
        <end position="787"/>
    </location>
</feature>
<evidence type="ECO:0000256" key="4">
    <source>
        <dbReference type="ARBA" id="ARBA00022723"/>
    </source>
</evidence>
<evidence type="ECO:0000256" key="7">
    <source>
        <dbReference type="ARBA" id="ARBA00022842"/>
    </source>
</evidence>
<dbReference type="PANTHER" id="PTHR24092:SF218">
    <property type="entry name" value="PHOSPHOLIPID-TRANSPORTING ATPASE"/>
    <property type="match status" value="1"/>
</dbReference>
<evidence type="ECO:0000256" key="13">
    <source>
        <dbReference type="SAM" id="MobiDB-lite"/>
    </source>
</evidence>
<evidence type="ECO:0000256" key="1">
    <source>
        <dbReference type="ARBA" id="ARBA00004141"/>
    </source>
</evidence>
<dbReference type="Proteomes" id="UP001165060">
    <property type="component" value="Unassembled WGS sequence"/>
</dbReference>
<evidence type="ECO:0000259" key="15">
    <source>
        <dbReference type="Pfam" id="PF16212"/>
    </source>
</evidence>
<feature type="domain" description="P-type ATPase N-terminal" evidence="14">
    <location>
        <begin position="29"/>
        <end position="80"/>
    </location>
</feature>
<reference evidence="16 17" key="1">
    <citation type="journal article" date="2023" name="Commun. Biol.">
        <title>Genome analysis of Parmales, the sister group of diatoms, reveals the evolutionary specialization of diatoms from phago-mixotrophs to photoautotrophs.</title>
        <authorList>
            <person name="Ban H."/>
            <person name="Sato S."/>
            <person name="Yoshikawa S."/>
            <person name="Yamada K."/>
            <person name="Nakamura Y."/>
            <person name="Ichinomiya M."/>
            <person name="Sato N."/>
            <person name="Blanc-Mathieu R."/>
            <person name="Endo H."/>
            <person name="Kuwata A."/>
            <person name="Ogata H."/>
        </authorList>
    </citation>
    <scope>NUCLEOTIDE SEQUENCE [LARGE SCALE GENOMIC DNA]</scope>
</reference>
<feature type="transmembrane region" description="Helical" evidence="12">
    <location>
        <begin position="1009"/>
        <end position="1036"/>
    </location>
</feature>
<dbReference type="InterPro" id="IPR044492">
    <property type="entry name" value="P_typ_ATPase_HD_dom"/>
</dbReference>
<organism evidence="16 17">
    <name type="scientific">Tetraparma gracilis</name>
    <dbReference type="NCBI Taxonomy" id="2962635"/>
    <lineage>
        <taxon>Eukaryota</taxon>
        <taxon>Sar</taxon>
        <taxon>Stramenopiles</taxon>
        <taxon>Ochrophyta</taxon>
        <taxon>Bolidophyceae</taxon>
        <taxon>Parmales</taxon>
        <taxon>Triparmaceae</taxon>
        <taxon>Tetraparma</taxon>
    </lineage>
</organism>
<keyword evidence="4" id="KW-0479">Metal-binding</keyword>
<keyword evidence="8 12" id="KW-1278">Translocase</keyword>
<dbReference type="NCBIfam" id="TIGR01652">
    <property type="entry name" value="ATPase-Plipid"/>
    <property type="match status" value="1"/>
</dbReference>
<comment type="catalytic activity">
    <reaction evidence="11 12">
        <text>ATP + H2O + phospholipidSide 1 = ADP + phosphate + phospholipidSide 2.</text>
        <dbReference type="EC" id="7.6.2.1"/>
    </reaction>
</comment>
<dbReference type="PANTHER" id="PTHR24092">
    <property type="entry name" value="PROBABLE PHOSPHOLIPID-TRANSPORTING ATPASE"/>
    <property type="match status" value="1"/>
</dbReference>
<evidence type="ECO:0000256" key="12">
    <source>
        <dbReference type="RuleBase" id="RU362033"/>
    </source>
</evidence>
<dbReference type="InterPro" id="IPR023214">
    <property type="entry name" value="HAD_sf"/>
</dbReference>
<protein>
    <recommendedName>
        <fullName evidence="12">Phospholipid-transporting ATPase</fullName>
        <ecNumber evidence="12">7.6.2.1</ecNumber>
    </recommendedName>
</protein>
<feature type="transmembrane region" description="Helical" evidence="12">
    <location>
        <begin position="1072"/>
        <end position="1093"/>
    </location>
</feature>
<dbReference type="SUPFAM" id="SSF81665">
    <property type="entry name" value="Calcium ATPase, transmembrane domain M"/>
    <property type="match status" value="1"/>
</dbReference>
<dbReference type="InterPro" id="IPR023299">
    <property type="entry name" value="ATPase_P-typ_cyto_dom_N"/>
</dbReference>
<feature type="transmembrane region" description="Helical" evidence="12">
    <location>
        <begin position="1113"/>
        <end position="1131"/>
    </location>
</feature>
<keyword evidence="3 12" id="KW-0812">Transmembrane</keyword>
<keyword evidence="10 12" id="KW-0472">Membrane</keyword>
<evidence type="ECO:0000256" key="2">
    <source>
        <dbReference type="ARBA" id="ARBA00008109"/>
    </source>
</evidence>
<dbReference type="EC" id="7.6.2.1" evidence="12"/>
<comment type="caution">
    <text evidence="16">The sequence shown here is derived from an EMBL/GenBank/DDBJ whole genome shotgun (WGS) entry which is preliminary data.</text>
</comment>
<feature type="transmembrane region" description="Helical" evidence="12">
    <location>
        <begin position="298"/>
        <end position="319"/>
    </location>
</feature>
<dbReference type="InterPro" id="IPR008250">
    <property type="entry name" value="ATPase_P-typ_transduc_dom_A_sf"/>
</dbReference>
<dbReference type="InterPro" id="IPR001757">
    <property type="entry name" value="P_typ_ATPase"/>
</dbReference>
<keyword evidence="17" id="KW-1185">Reference proteome</keyword>
<feature type="transmembrane region" description="Helical" evidence="12">
    <location>
        <begin position="358"/>
        <end position="378"/>
    </location>
</feature>
<feature type="region of interest" description="Disordered" evidence="13">
    <location>
        <begin position="1269"/>
        <end position="1302"/>
    </location>
</feature>
<dbReference type="PROSITE" id="PS00154">
    <property type="entry name" value="ATPASE_E1_E2"/>
    <property type="match status" value="1"/>
</dbReference>
<dbReference type="Gene3D" id="3.40.1110.10">
    <property type="entry name" value="Calcium-transporting ATPase, cytoplasmic domain N"/>
    <property type="match status" value="1"/>
</dbReference>
<evidence type="ECO:0000256" key="11">
    <source>
        <dbReference type="ARBA" id="ARBA00034036"/>
    </source>
</evidence>
<dbReference type="Pfam" id="PF13246">
    <property type="entry name" value="Cation_ATPase"/>
    <property type="match status" value="1"/>
</dbReference>
<evidence type="ECO:0000256" key="10">
    <source>
        <dbReference type="ARBA" id="ARBA00023136"/>
    </source>
</evidence>
<dbReference type="PRINTS" id="PR00119">
    <property type="entry name" value="CATATPASE"/>
</dbReference>
<feature type="transmembrane region" description="Helical" evidence="12">
    <location>
        <begin position="937"/>
        <end position="962"/>
    </location>
</feature>
<proteinExistence type="inferred from homology"/>
<dbReference type="Gene3D" id="3.40.50.1000">
    <property type="entry name" value="HAD superfamily/HAD-like"/>
    <property type="match status" value="1"/>
</dbReference>
<dbReference type="InterPro" id="IPR018303">
    <property type="entry name" value="ATPase_P-typ_P_site"/>
</dbReference>
<dbReference type="SFLD" id="SFLDG00002">
    <property type="entry name" value="C1.7:_P-type_atpase_like"/>
    <property type="match status" value="1"/>
</dbReference>
<keyword evidence="6 12" id="KW-0067">ATP-binding</keyword>
<dbReference type="NCBIfam" id="TIGR01494">
    <property type="entry name" value="ATPase_P-type"/>
    <property type="match status" value="1"/>
</dbReference>
<feature type="domain" description="P-type ATPase C-terminal" evidence="15">
    <location>
        <begin position="901"/>
        <end position="1141"/>
    </location>
</feature>
<dbReference type="SFLD" id="SFLDF00027">
    <property type="entry name" value="p-type_atpase"/>
    <property type="match status" value="1"/>
</dbReference>
<comment type="subcellular location">
    <subcellularLocation>
        <location evidence="1 12">Membrane</location>
        <topology evidence="1 12">Multi-pass membrane protein</topology>
    </subcellularLocation>
</comment>